<sequence>MTTTALGNHISPPPESTPSPWSWLPGPVFPNYQPAAVGGHQSVRSRKLWGSEVLFAKGALLAPGRADVIIRTTLSLPAPQKNTHERVRAALRTMRWNHPSIASHVAWDKDFVEGKFVYEAPKDETAVSHWLDQVTFLRQAGEEGVEKATDGLLSELASLSTKRTGYELKLYHVAPSSSETSGTRNREKHEIIMYFRHELFDGVGAWEAVGIYLSELAATLGAPSGTSSLEWGKELERLARPVPDRAGPAAQWSPKDLHGDWPLIQRVKGVIARPGSDYGVPYPILPAKQSGMSYKITKFSEATSNGLLRAARVHGVKLFATQFATNLIACMRVSPPPATDEGEHRITLPYNAVSLRRNLSTLGQTELVSALGFNTLDARDLMRFKAAGDKGASNQVILDAIWTLAREIQVQLTAQAEWDKDFVKCAPVMLQTLGALFKDAPPRTHCNQTPQITNTGAVDSMVKPSYPIGSQAVMEVLNVTLHNVIFHTAVHTFAWRNELHYSYSVPAIAGAEADEKEVVGNWMRELERLTTLLAGDSKEGARVWAKL</sequence>
<dbReference type="Gene3D" id="3.30.559.10">
    <property type="entry name" value="Chloramphenicol acetyltransferase-like domain"/>
    <property type="match status" value="1"/>
</dbReference>
<dbReference type="OrthoDB" id="3235423at2759"/>
<dbReference type="GO" id="GO:0016407">
    <property type="term" value="F:acetyltransferase activity"/>
    <property type="evidence" value="ECO:0007669"/>
    <property type="project" value="InterPro"/>
</dbReference>
<name>A0A166H2F5_9AGAM</name>
<dbReference type="AlphaFoldDB" id="A0A166H2F5"/>
<dbReference type="InterPro" id="IPR009992">
    <property type="entry name" value="Tri3/Sat12/Sat16/Mac1"/>
</dbReference>
<comment type="similarity">
    <text evidence="1">Belongs to the trichothecene O-acetyltransferase family.</text>
</comment>
<evidence type="ECO:0000256" key="3">
    <source>
        <dbReference type="SAM" id="MobiDB-lite"/>
    </source>
</evidence>
<reference evidence="4 5" key="1">
    <citation type="journal article" date="2016" name="Mol. Biol. Evol.">
        <title>Comparative Genomics of Early-Diverging Mushroom-Forming Fungi Provides Insights into the Origins of Lignocellulose Decay Capabilities.</title>
        <authorList>
            <person name="Nagy L.G."/>
            <person name="Riley R."/>
            <person name="Tritt A."/>
            <person name="Adam C."/>
            <person name="Daum C."/>
            <person name="Floudas D."/>
            <person name="Sun H."/>
            <person name="Yadav J.S."/>
            <person name="Pangilinan J."/>
            <person name="Larsson K.H."/>
            <person name="Matsuura K."/>
            <person name="Barry K."/>
            <person name="Labutti K."/>
            <person name="Kuo R."/>
            <person name="Ohm R.A."/>
            <person name="Bhattacharya S.S."/>
            <person name="Shirouzu T."/>
            <person name="Yoshinaga Y."/>
            <person name="Martin F.M."/>
            <person name="Grigoriev I.V."/>
            <person name="Hibbett D.S."/>
        </authorList>
    </citation>
    <scope>NUCLEOTIDE SEQUENCE [LARGE SCALE GENOMIC DNA]</scope>
    <source>
        <strain evidence="4 5">CBS 109695</strain>
    </source>
</reference>
<evidence type="ECO:0000256" key="1">
    <source>
        <dbReference type="ARBA" id="ARBA00006439"/>
    </source>
</evidence>
<proteinExistence type="inferred from homology"/>
<feature type="region of interest" description="Disordered" evidence="3">
    <location>
        <begin position="1"/>
        <end position="21"/>
    </location>
</feature>
<evidence type="ECO:0000313" key="4">
    <source>
        <dbReference type="EMBL" id="KZP18412.1"/>
    </source>
</evidence>
<keyword evidence="2" id="KW-0808">Transferase</keyword>
<dbReference type="Pfam" id="PF07428">
    <property type="entry name" value="Tri3"/>
    <property type="match status" value="1"/>
</dbReference>
<dbReference type="PANTHER" id="PTHR42034">
    <property type="entry name" value="CHROMOSOME 7, WHOLE GENOME SHOTGUN SEQUENCE-RELATED"/>
    <property type="match status" value="1"/>
</dbReference>
<evidence type="ECO:0008006" key="6">
    <source>
        <dbReference type="Google" id="ProtNLM"/>
    </source>
</evidence>
<dbReference type="InterPro" id="IPR023213">
    <property type="entry name" value="CAT-like_dom_sf"/>
</dbReference>
<accession>A0A166H2F5</accession>
<keyword evidence="5" id="KW-1185">Reference proteome</keyword>
<evidence type="ECO:0000256" key="2">
    <source>
        <dbReference type="ARBA" id="ARBA00022679"/>
    </source>
</evidence>
<dbReference type="GO" id="GO:0043386">
    <property type="term" value="P:mycotoxin biosynthetic process"/>
    <property type="evidence" value="ECO:0007669"/>
    <property type="project" value="InterPro"/>
</dbReference>
<dbReference type="Proteomes" id="UP000076532">
    <property type="component" value="Unassembled WGS sequence"/>
</dbReference>
<protein>
    <recommendedName>
        <fullName evidence="6">CoA-dependent acyltransferase</fullName>
    </recommendedName>
</protein>
<organism evidence="4 5">
    <name type="scientific">Athelia psychrophila</name>
    <dbReference type="NCBI Taxonomy" id="1759441"/>
    <lineage>
        <taxon>Eukaryota</taxon>
        <taxon>Fungi</taxon>
        <taxon>Dikarya</taxon>
        <taxon>Basidiomycota</taxon>
        <taxon>Agaricomycotina</taxon>
        <taxon>Agaricomycetes</taxon>
        <taxon>Agaricomycetidae</taxon>
        <taxon>Atheliales</taxon>
        <taxon>Atheliaceae</taxon>
        <taxon>Athelia</taxon>
    </lineage>
</organism>
<evidence type="ECO:0000313" key="5">
    <source>
        <dbReference type="Proteomes" id="UP000076532"/>
    </source>
</evidence>
<gene>
    <name evidence="4" type="ORF">FIBSPDRAFT_1046275</name>
</gene>
<dbReference type="EMBL" id="KV417573">
    <property type="protein sequence ID" value="KZP18412.1"/>
    <property type="molecule type" value="Genomic_DNA"/>
</dbReference>
<dbReference type="PANTHER" id="PTHR42034:SF1">
    <property type="entry name" value="CONDENSATION DOMAIN-CONTAINING PROTEIN"/>
    <property type="match status" value="1"/>
</dbReference>